<evidence type="ECO:0000259" key="7">
    <source>
        <dbReference type="Pfam" id="PF00892"/>
    </source>
</evidence>
<sequence>MTKQKKLLPIASLLLGAAAWGVAWYPYRLLEQAGMRGELSTALTYSIALLISLALFRKQIRISEVLNTTAWILLWINLGAGWTSIAYVLGIIHGEVMRVLLLFYLAPLWTILFSRILLQERLSRQGYLIILLSLTGALLLLWQPEGGLPLPTSYGDWMGLSGGFAFALTNVLIRKDQQHNIHLKLMAVLSGAALTGFVATLLMGNTSDITHLPANVWLILLGAGGLVFSLSILLQYGMTHVPANQAIVIMLFELVVAAVAACFLTDEHLTSRDWAGGLVIASASLFSARINQNQDLRK</sequence>
<gene>
    <name evidence="8" type="ORF">C8R14_10816</name>
</gene>
<reference evidence="8 9" key="1">
    <citation type="submission" date="2018-04" db="EMBL/GenBank/DDBJ databases">
        <title>Active sludge and wastewater microbial communities from Klosterneuburg, Austria.</title>
        <authorList>
            <person name="Wagner M."/>
        </authorList>
    </citation>
    <scope>NUCLEOTIDE SEQUENCE [LARGE SCALE GENOMIC DNA]</scope>
    <source>
        <strain evidence="8 9">Nm 57</strain>
    </source>
</reference>
<keyword evidence="4 6" id="KW-1133">Transmembrane helix</keyword>
<dbReference type="EMBL" id="QICQ01000008">
    <property type="protein sequence ID" value="PXV82305.1"/>
    <property type="molecule type" value="Genomic_DNA"/>
</dbReference>
<keyword evidence="9" id="KW-1185">Reference proteome</keyword>
<dbReference type="Proteomes" id="UP000247780">
    <property type="component" value="Unassembled WGS sequence"/>
</dbReference>
<feature type="transmembrane region" description="Helical" evidence="6">
    <location>
        <begin position="39"/>
        <end position="56"/>
    </location>
</feature>
<feature type="transmembrane region" description="Helical" evidence="6">
    <location>
        <begin position="99"/>
        <end position="118"/>
    </location>
</feature>
<dbReference type="Pfam" id="PF00892">
    <property type="entry name" value="EamA"/>
    <property type="match status" value="2"/>
</dbReference>
<feature type="domain" description="EamA" evidence="7">
    <location>
        <begin position="154"/>
        <end position="286"/>
    </location>
</feature>
<evidence type="ECO:0000256" key="3">
    <source>
        <dbReference type="ARBA" id="ARBA00022692"/>
    </source>
</evidence>
<feature type="transmembrane region" description="Helical" evidence="6">
    <location>
        <begin position="272"/>
        <end position="290"/>
    </location>
</feature>
<dbReference type="InterPro" id="IPR037185">
    <property type="entry name" value="EmrE-like"/>
</dbReference>
<feature type="transmembrane region" description="Helical" evidence="6">
    <location>
        <begin position="7"/>
        <end position="27"/>
    </location>
</feature>
<feature type="transmembrane region" description="Helical" evidence="6">
    <location>
        <begin position="154"/>
        <end position="173"/>
    </location>
</feature>
<feature type="transmembrane region" description="Helical" evidence="6">
    <location>
        <begin position="125"/>
        <end position="142"/>
    </location>
</feature>
<feature type="transmembrane region" description="Helical" evidence="6">
    <location>
        <begin position="216"/>
        <end position="234"/>
    </location>
</feature>
<evidence type="ECO:0000313" key="9">
    <source>
        <dbReference type="Proteomes" id="UP000247780"/>
    </source>
</evidence>
<evidence type="ECO:0000256" key="1">
    <source>
        <dbReference type="ARBA" id="ARBA00004651"/>
    </source>
</evidence>
<dbReference type="InterPro" id="IPR051258">
    <property type="entry name" value="Diverse_Substrate_Transporter"/>
</dbReference>
<keyword evidence="3 6" id="KW-0812">Transmembrane</keyword>
<dbReference type="RefSeq" id="WP_011633355.1">
    <property type="nucleotide sequence ID" value="NZ_FMTW01000008.1"/>
</dbReference>
<feature type="transmembrane region" description="Helical" evidence="6">
    <location>
        <begin position="246"/>
        <end position="266"/>
    </location>
</feature>
<comment type="caution">
    <text evidence="8">The sequence shown here is derived from an EMBL/GenBank/DDBJ whole genome shotgun (WGS) entry which is preliminary data.</text>
</comment>
<feature type="transmembrane region" description="Helical" evidence="6">
    <location>
        <begin position="185"/>
        <end position="204"/>
    </location>
</feature>
<protein>
    <submittedName>
        <fullName evidence="8">Drug/metabolite transporter (DMT)-like permease</fullName>
    </submittedName>
</protein>
<evidence type="ECO:0000313" key="8">
    <source>
        <dbReference type="EMBL" id="PXV82305.1"/>
    </source>
</evidence>
<keyword evidence="5 6" id="KW-0472">Membrane</keyword>
<accession>A0ABX5M7U7</accession>
<organism evidence="8 9">
    <name type="scientific">Nitrosomonas eutropha</name>
    <dbReference type="NCBI Taxonomy" id="916"/>
    <lineage>
        <taxon>Bacteria</taxon>
        <taxon>Pseudomonadati</taxon>
        <taxon>Pseudomonadota</taxon>
        <taxon>Betaproteobacteria</taxon>
        <taxon>Nitrosomonadales</taxon>
        <taxon>Nitrosomonadaceae</taxon>
        <taxon>Nitrosomonas</taxon>
    </lineage>
</organism>
<dbReference type="SUPFAM" id="SSF103481">
    <property type="entry name" value="Multidrug resistance efflux transporter EmrE"/>
    <property type="match status" value="2"/>
</dbReference>
<keyword evidence="2" id="KW-1003">Cell membrane</keyword>
<dbReference type="InterPro" id="IPR000620">
    <property type="entry name" value="EamA_dom"/>
</dbReference>
<proteinExistence type="predicted"/>
<comment type="subcellular location">
    <subcellularLocation>
        <location evidence="1">Cell membrane</location>
        <topology evidence="1">Multi-pass membrane protein</topology>
    </subcellularLocation>
</comment>
<feature type="transmembrane region" description="Helical" evidence="6">
    <location>
        <begin position="68"/>
        <end position="93"/>
    </location>
</feature>
<feature type="domain" description="EamA" evidence="7">
    <location>
        <begin position="10"/>
        <end position="141"/>
    </location>
</feature>
<dbReference type="PANTHER" id="PTHR42920">
    <property type="entry name" value="OS03G0707200 PROTEIN-RELATED"/>
    <property type="match status" value="1"/>
</dbReference>
<dbReference type="PANTHER" id="PTHR42920:SF5">
    <property type="entry name" value="EAMA DOMAIN-CONTAINING PROTEIN"/>
    <property type="match status" value="1"/>
</dbReference>
<evidence type="ECO:0000256" key="4">
    <source>
        <dbReference type="ARBA" id="ARBA00022989"/>
    </source>
</evidence>
<evidence type="ECO:0000256" key="2">
    <source>
        <dbReference type="ARBA" id="ARBA00022475"/>
    </source>
</evidence>
<name>A0ABX5M7U7_9PROT</name>
<evidence type="ECO:0000256" key="5">
    <source>
        <dbReference type="ARBA" id="ARBA00023136"/>
    </source>
</evidence>
<evidence type="ECO:0000256" key="6">
    <source>
        <dbReference type="SAM" id="Phobius"/>
    </source>
</evidence>